<organism evidence="1 2">
    <name type="scientific">Astatotilapia calliptera</name>
    <name type="common">Eastern happy</name>
    <name type="synonym">Chromis callipterus</name>
    <dbReference type="NCBI Taxonomy" id="8154"/>
    <lineage>
        <taxon>Eukaryota</taxon>
        <taxon>Metazoa</taxon>
        <taxon>Chordata</taxon>
        <taxon>Craniata</taxon>
        <taxon>Vertebrata</taxon>
        <taxon>Euteleostomi</taxon>
        <taxon>Actinopterygii</taxon>
        <taxon>Neopterygii</taxon>
        <taxon>Teleostei</taxon>
        <taxon>Neoteleostei</taxon>
        <taxon>Acanthomorphata</taxon>
        <taxon>Ovalentaria</taxon>
        <taxon>Cichlomorphae</taxon>
        <taxon>Cichliformes</taxon>
        <taxon>Cichlidae</taxon>
        <taxon>African cichlids</taxon>
        <taxon>Pseudocrenilabrinae</taxon>
        <taxon>Haplochromini</taxon>
        <taxon>Astatotilapia</taxon>
    </lineage>
</organism>
<name>A0AAX7SXE6_ASTCA</name>
<evidence type="ECO:0000313" key="1">
    <source>
        <dbReference type="Ensembl" id="ENSACLP00000048530.1"/>
    </source>
</evidence>
<dbReference type="Ensembl" id="ENSACLT00000074205.1">
    <property type="protein sequence ID" value="ENSACLP00000048530.1"/>
    <property type="gene ID" value="ENSACLG00000030192.1"/>
</dbReference>
<reference evidence="1" key="3">
    <citation type="submission" date="2025-08" db="UniProtKB">
        <authorList>
            <consortium name="Ensembl"/>
        </authorList>
    </citation>
    <scope>IDENTIFICATION</scope>
</reference>
<dbReference type="Proteomes" id="UP000265100">
    <property type="component" value="Chromosome 12"/>
</dbReference>
<keyword evidence="2" id="KW-1185">Reference proteome</keyword>
<reference evidence="1" key="4">
    <citation type="submission" date="2025-09" db="UniProtKB">
        <authorList>
            <consortium name="Ensembl"/>
        </authorList>
    </citation>
    <scope>IDENTIFICATION</scope>
</reference>
<reference evidence="1 2" key="1">
    <citation type="submission" date="2018-05" db="EMBL/GenBank/DDBJ databases">
        <authorList>
            <person name="Datahose"/>
        </authorList>
    </citation>
    <scope>NUCLEOTIDE SEQUENCE</scope>
</reference>
<sequence length="86" mass="9986">NLTVVAFLGTKPVWNWIWNIFMDHPLVPNVDFAEWPAPITLLVEQRHWCHDDGANNYRLAVRDDGLLCHHVTHILYIPAKLRSCSI</sequence>
<protein>
    <submittedName>
        <fullName evidence="1">Uncharacterized protein</fullName>
    </submittedName>
</protein>
<dbReference type="AlphaFoldDB" id="A0AAX7SXE6"/>
<accession>A0AAX7SXE6</accession>
<evidence type="ECO:0000313" key="2">
    <source>
        <dbReference type="Proteomes" id="UP000265100"/>
    </source>
</evidence>
<reference evidence="2" key="2">
    <citation type="submission" date="2023-03" db="EMBL/GenBank/DDBJ databases">
        <authorList>
            <consortium name="Wellcome Sanger Institute Data Sharing"/>
        </authorList>
    </citation>
    <scope>NUCLEOTIDE SEQUENCE [LARGE SCALE GENOMIC DNA]</scope>
</reference>
<proteinExistence type="predicted"/>